<evidence type="ECO:0000259" key="8">
    <source>
        <dbReference type="PROSITE" id="PS50893"/>
    </source>
</evidence>
<evidence type="ECO:0000256" key="3">
    <source>
        <dbReference type="ARBA" id="ARBA00022519"/>
    </source>
</evidence>
<dbReference type="Gene3D" id="3.40.50.300">
    <property type="entry name" value="P-loop containing nucleotide triphosphate hydrolases"/>
    <property type="match status" value="1"/>
</dbReference>
<evidence type="ECO:0000256" key="5">
    <source>
        <dbReference type="ARBA" id="ARBA00022840"/>
    </source>
</evidence>
<evidence type="ECO:0000313" key="10">
    <source>
        <dbReference type="Proteomes" id="UP000189339"/>
    </source>
</evidence>
<dbReference type="GO" id="GO:0016887">
    <property type="term" value="F:ATP hydrolysis activity"/>
    <property type="evidence" value="ECO:0007669"/>
    <property type="project" value="InterPro"/>
</dbReference>
<dbReference type="OrthoDB" id="9802264at2"/>
<dbReference type="SMART" id="SM00382">
    <property type="entry name" value="AAA"/>
    <property type="match status" value="1"/>
</dbReference>
<sequence length="203" mass="22190">MLDVRDLTFHYPGGARWQFQFTLAPGECLAVAGPSGSGKSTLMNLLAGFLTPDAGSIQWRGRELVGTPPWARPMTSVFQEHNLFEHLDVTTNLGLGMDPGLRLTARQRQRIADGLKALGLEGFGQRMPGDLSGGQRQRVAVLRALLRDQPILLLDEPLTGLDPEARALLRDLLLAQKAEGRLLVLASHDAEDRDVLADRLLPV</sequence>
<dbReference type="PANTHER" id="PTHR42781:SF1">
    <property type="entry name" value="THIAMINE IMPORT ATP-BINDING PROTEIN THIQ"/>
    <property type="match status" value="1"/>
</dbReference>
<evidence type="ECO:0000256" key="4">
    <source>
        <dbReference type="ARBA" id="ARBA00022741"/>
    </source>
</evidence>
<dbReference type="InterPro" id="IPR027417">
    <property type="entry name" value="P-loop_NTPase"/>
</dbReference>
<evidence type="ECO:0000256" key="2">
    <source>
        <dbReference type="ARBA" id="ARBA00022475"/>
    </source>
</evidence>
<feature type="domain" description="ABC transporter" evidence="8">
    <location>
        <begin position="2"/>
        <end position="203"/>
    </location>
</feature>
<keyword evidence="1" id="KW-0813">Transport</keyword>
<dbReference type="PROSITE" id="PS50893">
    <property type="entry name" value="ABC_TRANSPORTER_2"/>
    <property type="match status" value="1"/>
</dbReference>
<name>A0A1V2DUP1_9GAMM</name>
<dbReference type="Proteomes" id="UP000189339">
    <property type="component" value="Unassembled WGS sequence"/>
</dbReference>
<gene>
    <name evidence="9" type="ORF">BTO32_07120</name>
</gene>
<keyword evidence="5" id="KW-0067">ATP-binding</keyword>
<dbReference type="PROSITE" id="PS00211">
    <property type="entry name" value="ABC_TRANSPORTER_1"/>
    <property type="match status" value="1"/>
</dbReference>
<keyword evidence="4" id="KW-0547">Nucleotide-binding</keyword>
<dbReference type="STRING" id="135739.BTO32_07120"/>
<keyword evidence="3" id="KW-0997">Cell inner membrane</keyword>
<dbReference type="AlphaFoldDB" id="A0A1V2DUP1"/>
<keyword evidence="7" id="KW-0472">Membrane</keyword>
<dbReference type="SUPFAM" id="SSF52540">
    <property type="entry name" value="P-loop containing nucleoside triphosphate hydrolases"/>
    <property type="match status" value="1"/>
</dbReference>
<dbReference type="InterPro" id="IPR003439">
    <property type="entry name" value="ABC_transporter-like_ATP-bd"/>
</dbReference>
<protein>
    <submittedName>
        <fullName evidence="9">ABC transporter</fullName>
    </submittedName>
</protein>
<dbReference type="Pfam" id="PF00005">
    <property type="entry name" value="ABC_tran"/>
    <property type="match status" value="1"/>
</dbReference>
<dbReference type="PANTHER" id="PTHR42781">
    <property type="entry name" value="SPERMIDINE/PUTRESCINE IMPORT ATP-BINDING PROTEIN POTA"/>
    <property type="match status" value="1"/>
</dbReference>
<keyword evidence="6" id="KW-1278">Translocase</keyword>
<proteinExistence type="predicted"/>
<dbReference type="RefSeq" id="WP_076723936.1">
    <property type="nucleotide sequence ID" value="NZ_JABWTC010000006.1"/>
</dbReference>
<dbReference type="EMBL" id="MSCW01000005">
    <property type="protein sequence ID" value="ONF44056.1"/>
    <property type="molecule type" value="Genomic_DNA"/>
</dbReference>
<evidence type="ECO:0000256" key="7">
    <source>
        <dbReference type="ARBA" id="ARBA00023136"/>
    </source>
</evidence>
<dbReference type="InterPro" id="IPR017871">
    <property type="entry name" value="ABC_transporter-like_CS"/>
</dbReference>
<organism evidence="9 10">
    <name type="scientific">Marinobacter lutaoensis</name>
    <dbReference type="NCBI Taxonomy" id="135739"/>
    <lineage>
        <taxon>Bacteria</taxon>
        <taxon>Pseudomonadati</taxon>
        <taxon>Pseudomonadota</taxon>
        <taxon>Gammaproteobacteria</taxon>
        <taxon>Pseudomonadales</taxon>
        <taxon>Marinobacteraceae</taxon>
        <taxon>Marinobacter</taxon>
    </lineage>
</organism>
<dbReference type="InterPro" id="IPR050093">
    <property type="entry name" value="ABC_SmlMolc_Importer"/>
</dbReference>
<evidence type="ECO:0000256" key="1">
    <source>
        <dbReference type="ARBA" id="ARBA00022448"/>
    </source>
</evidence>
<keyword evidence="10" id="KW-1185">Reference proteome</keyword>
<accession>A0A1V2DUP1</accession>
<evidence type="ECO:0000256" key="6">
    <source>
        <dbReference type="ARBA" id="ARBA00022967"/>
    </source>
</evidence>
<comment type="caution">
    <text evidence="9">The sequence shown here is derived from an EMBL/GenBank/DDBJ whole genome shotgun (WGS) entry which is preliminary data.</text>
</comment>
<dbReference type="GO" id="GO:0005524">
    <property type="term" value="F:ATP binding"/>
    <property type="evidence" value="ECO:0007669"/>
    <property type="project" value="UniProtKB-KW"/>
</dbReference>
<dbReference type="InterPro" id="IPR003593">
    <property type="entry name" value="AAA+_ATPase"/>
</dbReference>
<reference evidence="9 10" key="1">
    <citation type="submission" date="2016-12" db="EMBL/GenBank/DDBJ databases">
        <title>Marinobacter lutaoensis whole genome sequencing.</title>
        <authorList>
            <person name="Verma A."/>
            <person name="Krishnamurthi S."/>
        </authorList>
    </citation>
    <scope>NUCLEOTIDE SEQUENCE [LARGE SCALE GENOMIC DNA]</scope>
    <source>
        <strain evidence="9 10">T5054</strain>
    </source>
</reference>
<evidence type="ECO:0000313" key="9">
    <source>
        <dbReference type="EMBL" id="ONF44056.1"/>
    </source>
</evidence>
<keyword evidence="2" id="KW-1003">Cell membrane</keyword>